<sequence length="277" mass="31317">MVLWPSQTVEANGLTIHYLRTGGEKPPIVFLHGFYDNGLNGRRVAETLTRDFDILLPDARFHGLTSIEQTPGFTYQDLANDTIALLEALGIQQAILMGHSMGASNAAVVAAQRPDLVRALVLEDPAWWETPDESDEHHKIEVEHWKTYIQSQKDLSHEDRLEQAQFEQPLWTTDDLGPWMTAQDQFDMAVFGHIADSLQVPWRQTPWREVVARITCPSLIITGENQRGAIVTPSLASELQQINPRCQVVHIEGAGHNIRRDRFAHFMNAVTPFLKEL</sequence>
<proteinExistence type="predicted"/>
<keyword evidence="4" id="KW-1185">Reference proteome</keyword>
<gene>
    <name evidence="3" type="ORF">KSB_24490</name>
</gene>
<accession>A0ABQ3UMK1</accession>
<dbReference type="EMBL" id="BNJG01000001">
    <property type="protein sequence ID" value="GHO53974.1"/>
    <property type="molecule type" value="Genomic_DNA"/>
</dbReference>
<feature type="domain" description="AB hydrolase-1" evidence="2">
    <location>
        <begin position="26"/>
        <end position="258"/>
    </location>
</feature>
<evidence type="ECO:0000256" key="1">
    <source>
        <dbReference type="ARBA" id="ARBA00022801"/>
    </source>
</evidence>
<evidence type="ECO:0000259" key="2">
    <source>
        <dbReference type="Pfam" id="PF00561"/>
    </source>
</evidence>
<protein>
    <submittedName>
        <fullName evidence="3">Hydrolase</fullName>
    </submittedName>
</protein>
<evidence type="ECO:0000313" key="3">
    <source>
        <dbReference type="EMBL" id="GHO53974.1"/>
    </source>
</evidence>
<dbReference type="PANTHER" id="PTHR43798:SF31">
    <property type="entry name" value="AB HYDROLASE SUPERFAMILY PROTEIN YCLE"/>
    <property type="match status" value="1"/>
</dbReference>
<dbReference type="Proteomes" id="UP000654345">
    <property type="component" value="Unassembled WGS sequence"/>
</dbReference>
<dbReference type="GO" id="GO:0016787">
    <property type="term" value="F:hydrolase activity"/>
    <property type="evidence" value="ECO:0007669"/>
    <property type="project" value="UniProtKB-KW"/>
</dbReference>
<dbReference type="InterPro" id="IPR050266">
    <property type="entry name" value="AB_hydrolase_sf"/>
</dbReference>
<dbReference type="PANTHER" id="PTHR43798">
    <property type="entry name" value="MONOACYLGLYCEROL LIPASE"/>
    <property type="match status" value="1"/>
</dbReference>
<organism evidence="3 4">
    <name type="scientific">Ktedonobacter robiniae</name>
    <dbReference type="NCBI Taxonomy" id="2778365"/>
    <lineage>
        <taxon>Bacteria</taxon>
        <taxon>Bacillati</taxon>
        <taxon>Chloroflexota</taxon>
        <taxon>Ktedonobacteria</taxon>
        <taxon>Ktedonobacterales</taxon>
        <taxon>Ktedonobacteraceae</taxon>
        <taxon>Ktedonobacter</taxon>
    </lineage>
</organism>
<reference evidence="3 4" key="1">
    <citation type="journal article" date="2021" name="Int. J. Syst. Evol. Microbiol.">
        <title>Reticulibacter mediterranei gen. nov., sp. nov., within the new family Reticulibacteraceae fam. nov., and Ktedonospora formicarum gen. nov., sp. nov., Ktedonobacter robiniae sp. nov., Dictyobacter formicarum sp. nov. and Dictyobacter arantiisoli sp. nov., belonging to the class Ktedonobacteria.</title>
        <authorList>
            <person name="Yabe S."/>
            <person name="Zheng Y."/>
            <person name="Wang C.M."/>
            <person name="Sakai Y."/>
            <person name="Abe K."/>
            <person name="Yokota A."/>
            <person name="Donadio S."/>
            <person name="Cavaletti L."/>
            <person name="Monciardini P."/>
        </authorList>
    </citation>
    <scope>NUCLEOTIDE SEQUENCE [LARGE SCALE GENOMIC DNA]</scope>
    <source>
        <strain evidence="3 4">SOSP1-30</strain>
    </source>
</reference>
<name>A0ABQ3UMK1_9CHLR</name>
<dbReference type="Gene3D" id="3.40.50.1820">
    <property type="entry name" value="alpha/beta hydrolase"/>
    <property type="match status" value="1"/>
</dbReference>
<dbReference type="InterPro" id="IPR000073">
    <property type="entry name" value="AB_hydrolase_1"/>
</dbReference>
<evidence type="ECO:0000313" key="4">
    <source>
        <dbReference type="Proteomes" id="UP000654345"/>
    </source>
</evidence>
<dbReference type="InterPro" id="IPR029058">
    <property type="entry name" value="AB_hydrolase_fold"/>
</dbReference>
<dbReference type="SUPFAM" id="SSF53474">
    <property type="entry name" value="alpha/beta-Hydrolases"/>
    <property type="match status" value="1"/>
</dbReference>
<keyword evidence="1 3" id="KW-0378">Hydrolase</keyword>
<dbReference type="Pfam" id="PF00561">
    <property type="entry name" value="Abhydrolase_1"/>
    <property type="match status" value="1"/>
</dbReference>
<dbReference type="RefSeq" id="WP_201370738.1">
    <property type="nucleotide sequence ID" value="NZ_BNJG01000001.1"/>
</dbReference>
<comment type="caution">
    <text evidence="3">The sequence shown here is derived from an EMBL/GenBank/DDBJ whole genome shotgun (WGS) entry which is preliminary data.</text>
</comment>